<dbReference type="SMART" id="SM00506">
    <property type="entry name" value="A1pp"/>
    <property type="match status" value="1"/>
</dbReference>
<dbReference type="InParanoid" id="A0A0U5ET46"/>
<dbReference type="PANTHER" id="PTHR11106">
    <property type="entry name" value="GANGLIOSIDE INDUCED DIFFERENTIATION ASSOCIATED PROTEIN 2-RELATED"/>
    <property type="match status" value="1"/>
</dbReference>
<evidence type="ECO:0000259" key="3">
    <source>
        <dbReference type="PROSITE" id="PS51154"/>
    </source>
</evidence>
<protein>
    <recommendedName>
        <fullName evidence="3">Macro domain-containing protein</fullName>
    </recommendedName>
</protein>
<dbReference type="InterPro" id="IPR002589">
    <property type="entry name" value="Macro_dom"/>
</dbReference>
<dbReference type="Proteomes" id="UP000069902">
    <property type="component" value="Chromosome cPNK"/>
</dbReference>
<name>A0A0U5ET46_9BACT</name>
<proteinExistence type="predicted"/>
<feature type="region of interest" description="Disordered" evidence="1">
    <location>
        <begin position="90"/>
        <end position="117"/>
    </location>
</feature>
<reference evidence="5" key="1">
    <citation type="submission" date="2015-09" db="EMBL/GenBank/DDBJ databases">
        <authorList>
            <person name="Bertelli C."/>
        </authorList>
    </citation>
    <scope>NUCLEOTIDE SEQUENCE [LARGE SCALE GENOMIC DNA]</scope>
    <source>
        <strain evidence="5">KNic</strain>
    </source>
</reference>
<dbReference type="Pfam" id="PF01661">
    <property type="entry name" value="Macro"/>
    <property type="match status" value="1"/>
</dbReference>
<keyword evidence="2" id="KW-0472">Membrane</keyword>
<dbReference type="InterPro" id="IPR043472">
    <property type="entry name" value="Macro_dom-like"/>
</dbReference>
<dbReference type="AlphaFoldDB" id="A0A0U5ET46"/>
<feature type="transmembrane region" description="Helical" evidence="2">
    <location>
        <begin position="35"/>
        <end position="54"/>
    </location>
</feature>
<dbReference type="SUPFAM" id="SSF52949">
    <property type="entry name" value="Macro domain-like"/>
    <property type="match status" value="1"/>
</dbReference>
<keyword evidence="2" id="KW-1133">Transmembrane helix</keyword>
<feature type="compositionally biased region" description="Polar residues" evidence="1">
    <location>
        <begin position="94"/>
        <end position="110"/>
    </location>
</feature>
<dbReference type="PATRIC" id="fig|389348.3.peg.2008"/>
<dbReference type="PROSITE" id="PS51154">
    <property type="entry name" value="MACRO"/>
    <property type="match status" value="1"/>
</dbReference>
<dbReference type="KEGG" id="pnl:PNK_1788"/>
<keyword evidence="5" id="KW-1185">Reference proteome</keyword>
<accession>A0A0U5ET46</accession>
<dbReference type="EMBL" id="LN879502">
    <property type="protein sequence ID" value="CUI17395.1"/>
    <property type="molecule type" value="Genomic_DNA"/>
</dbReference>
<gene>
    <name evidence="4" type="ORF">PNK_1788</name>
</gene>
<evidence type="ECO:0000256" key="2">
    <source>
        <dbReference type="SAM" id="Phobius"/>
    </source>
</evidence>
<evidence type="ECO:0000313" key="5">
    <source>
        <dbReference type="Proteomes" id="UP000069902"/>
    </source>
</evidence>
<keyword evidence="2" id="KW-0812">Transmembrane</keyword>
<evidence type="ECO:0000256" key="1">
    <source>
        <dbReference type="SAM" id="MobiDB-lite"/>
    </source>
</evidence>
<feature type="domain" description="Macro" evidence="3">
    <location>
        <begin position="147"/>
        <end position="342"/>
    </location>
</feature>
<organism evidence="4 5">
    <name type="scientific">Candidatus Protochlamydia naegleriophila</name>
    <dbReference type="NCBI Taxonomy" id="389348"/>
    <lineage>
        <taxon>Bacteria</taxon>
        <taxon>Pseudomonadati</taxon>
        <taxon>Chlamydiota</taxon>
        <taxon>Chlamydiia</taxon>
        <taxon>Parachlamydiales</taxon>
        <taxon>Parachlamydiaceae</taxon>
        <taxon>Candidatus Protochlamydia</taxon>
    </lineage>
</organism>
<evidence type="ECO:0000313" key="4">
    <source>
        <dbReference type="EMBL" id="CUI17395.1"/>
    </source>
</evidence>
<dbReference type="Gene3D" id="3.40.220.10">
    <property type="entry name" value="Leucine Aminopeptidase, subunit E, domain 1"/>
    <property type="match status" value="1"/>
</dbReference>
<sequence>MELRTICANYFSGFQELYDFKNNDASTNVIALLKAASYFTVIIPIGFGVTYGIASLCGRFSHRQELTETEQTINNQARERLNPAIRISLKPSPIHSTTPTQKTHSITTVQRPPVQTEESRVVHAYTGDLTNQEKKNVALAYNKSDTQLNISFTQAPTLAVSIRLQDMFASGAEVIVNAANTHLGGGTGIDGAIHSKGGPSYATEHKKLQTLYASNYISGHAAMIGSGALHHQNQIANVIVVAGPSGTSTPQKEDELYSCYYNSLLLAHSQKKESIAFPSISTGVFRFPKERAAHISLKAISDFIEECPNTSLKAISIHFLQSAPKEELETYEKAATYDKTAT</sequence>